<evidence type="ECO:0000256" key="5">
    <source>
        <dbReference type="ARBA" id="ARBA00022801"/>
    </source>
</evidence>
<sequence length="255" mass="28641">MKQTQSFLGTVNYYSRFIKDLATAAEQLRRLTCKNVRFSWIAACQSAFDKIKHAIANSVRSFIFDPNAPIFVTTDASDVGLGAVLSQSQQGHEAPIAHISHTLQPRERTYAAKKKEALTCVLACYTWEKYLLGRYFTLKTDHSSLASLLRSTADSRKSAKFTRWLDRLSPFDYAVEYWQDKDNHVTDVFSRLSMQSAQSAQHDTIHNHVVGALQTDHLSLLVVKPVTKHDSTLSTVLNFVSSGWPGKKTLASDIL</sequence>
<accession>A0AAV4A2Z2</accession>
<dbReference type="PANTHER" id="PTHR37984">
    <property type="entry name" value="PROTEIN CBG26694"/>
    <property type="match status" value="1"/>
</dbReference>
<dbReference type="FunFam" id="3.30.70.270:FF:000020">
    <property type="entry name" value="Transposon Tf2-6 polyprotein-like Protein"/>
    <property type="match status" value="1"/>
</dbReference>
<organism evidence="8 9">
    <name type="scientific">Plakobranchus ocellatus</name>
    <dbReference type="NCBI Taxonomy" id="259542"/>
    <lineage>
        <taxon>Eukaryota</taxon>
        <taxon>Metazoa</taxon>
        <taxon>Spiralia</taxon>
        <taxon>Lophotrochozoa</taxon>
        <taxon>Mollusca</taxon>
        <taxon>Gastropoda</taxon>
        <taxon>Heterobranchia</taxon>
        <taxon>Euthyneura</taxon>
        <taxon>Panpulmonata</taxon>
        <taxon>Sacoglossa</taxon>
        <taxon>Placobranchoidea</taxon>
        <taxon>Plakobranchidae</taxon>
        <taxon>Plakobranchus</taxon>
    </lineage>
</organism>
<dbReference type="PANTHER" id="PTHR37984:SF5">
    <property type="entry name" value="PROTEIN NYNRIN-LIKE"/>
    <property type="match status" value="1"/>
</dbReference>
<gene>
    <name evidence="8" type="ORF">PoB_002748900</name>
</gene>
<keyword evidence="3" id="KW-0540">Nuclease</keyword>
<dbReference type="InterPro" id="IPR041373">
    <property type="entry name" value="RT_RNaseH"/>
</dbReference>
<proteinExistence type="predicted"/>
<dbReference type="InterPro" id="IPR050951">
    <property type="entry name" value="Retrovirus_Pol_polyprotein"/>
</dbReference>
<keyword evidence="5" id="KW-0378">Hydrolase</keyword>
<evidence type="ECO:0000256" key="1">
    <source>
        <dbReference type="ARBA" id="ARBA00022679"/>
    </source>
</evidence>
<keyword evidence="4" id="KW-0255">Endonuclease</keyword>
<dbReference type="GO" id="GO:0003964">
    <property type="term" value="F:RNA-directed DNA polymerase activity"/>
    <property type="evidence" value="ECO:0007669"/>
    <property type="project" value="UniProtKB-KW"/>
</dbReference>
<dbReference type="FunFam" id="3.10.20.370:FF:000001">
    <property type="entry name" value="Retrovirus-related Pol polyprotein from transposon 17.6-like protein"/>
    <property type="match status" value="1"/>
</dbReference>
<evidence type="ECO:0000256" key="2">
    <source>
        <dbReference type="ARBA" id="ARBA00022695"/>
    </source>
</evidence>
<evidence type="ECO:0000256" key="6">
    <source>
        <dbReference type="ARBA" id="ARBA00022918"/>
    </source>
</evidence>
<evidence type="ECO:0000256" key="3">
    <source>
        <dbReference type="ARBA" id="ARBA00022722"/>
    </source>
</evidence>
<dbReference type="EMBL" id="BLXT01003182">
    <property type="protein sequence ID" value="GFO00984.1"/>
    <property type="molecule type" value="Genomic_DNA"/>
</dbReference>
<dbReference type="Proteomes" id="UP000735302">
    <property type="component" value="Unassembled WGS sequence"/>
</dbReference>
<keyword evidence="6" id="KW-0695">RNA-directed DNA polymerase</keyword>
<feature type="domain" description="Reverse transcriptase RNase H-like" evidence="7">
    <location>
        <begin position="65"/>
        <end position="171"/>
    </location>
</feature>
<name>A0AAV4A2Z2_9GAST</name>
<keyword evidence="2" id="KW-0548">Nucleotidyltransferase</keyword>
<evidence type="ECO:0000313" key="9">
    <source>
        <dbReference type="Proteomes" id="UP000735302"/>
    </source>
</evidence>
<evidence type="ECO:0000256" key="4">
    <source>
        <dbReference type="ARBA" id="ARBA00022759"/>
    </source>
</evidence>
<keyword evidence="1" id="KW-0808">Transferase</keyword>
<protein>
    <submittedName>
        <fullName evidence="8">Integrase core domain protein</fullName>
    </submittedName>
</protein>
<reference evidence="8 9" key="1">
    <citation type="journal article" date="2021" name="Elife">
        <title>Chloroplast acquisition without the gene transfer in kleptoplastic sea slugs, Plakobranchus ocellatus.</title>
        <authorList>
            <person name="Maeda T."/>
            <person name="Takahashi S."/>
            <person name="Yoshida T."/>
            <person name="Shimamura S."/>
            <person name="Takaki Y."/>
            <person name="Nagai Y."/>
            <person name="Toyoda A."/>
            <person name="Suzuki Y."/>
            <person name="Arimoto A."/>
            <person name="Ishii H."/>
            <person name="Satoh N."/>
            <person name="Nishiyama T."/>
            <person name="Hasebe M."/>
            <person name="Maruyama T."/>
            <person name="Minagawa J."/>
            <person name="Obokata J."/>
            <person name="Shigenobu S."/>
        </authorList>
    </citation>
    <scope>NUCLEOTIDE SEQUENCE [LARGE SCALE GENOMIC DNA]</scope>
</reference>
<dbReference type="InterPro" id="IPR043502">
    <property type="entry name" value="DNA/RNA_pol_sf"/>
</dbReference>
<dbReference type="CDD" id="cd09274">
    <property type="entry name" value="RNase_HI_RT_Ty3"/>
    <property type="match status" value="1"/>
</dbReference>
<dbReference type="Gene3D" id="3.30.70.270">
    <property type="match status" value="1"/>
</dbReference>
<dbReference type="InterPro" id="IPR043128">
    <property type="entry name" value="Rev_trsase/Diguanyl_cyclase"/>
</dbReference>
<dbReference type="GO" id="GO:0016787">
    <property type="term" value="F:hydrolase activity"/>
    <property type="evidence" value="ECO:0007669"/>
    <property type="project" value="UniProtKB-KW"/>
</dbReference>
<dbReference type="AlphaFoldDB" id="A0AAV4A2Z2"/>
<evidence type="ECO:0000313" key="8">
    <source>
        <dbReference type="EMBL" id="GFO00984.1"/>
    </source>
</evidence>
<dbReference type="SUPFAM" id="SSF56672">
    <property type="entry name" value="DNA/RNA polymerases"/>
    <property type="match status" value="1"/>
</dbReference>
<dbReference type="Pfam" id="PF17917">
    <property type="entry name" value="RT_RNaseH"/>
    <property type="match status" value="1"/>
</dbReference>
<evidence type="ECO:0000259" key="7">
    <source>
        <dbReference type="Pfam" id="PF17917"/>
    </source>
</evidence>
<dbReference type="GO" id="GO:0004519">
    <property type="term" value="F:endonuclease activity"/>
    <property type="evidence" value="ECO:0007669"/>
    <property type="project" value="UniProtKB-KW"/>
</dbReference>
<keyword evidence="9" id="KW-1185">Reference proteome</keyword>
<comment type="caution">
    <text evidence="8">The sequence shown here is derived from an EMBL/GenBank/DDBJ whole genome shotgun (WGS) entry which is preliminary data.</text>
</comment>